<sequence>MSTLSGNRQAWLALSMLDGLGPKGVRQLLDTLASPTDLFELDITRLRCLGLHNRVVASVLRYRQGDADLQARIDSSIAWSEQPGNHLVWLQHPAYPALLKEIADPPLLLYVRGQLDILGDPQLGMVGTRNPGPHGAATAHDFARCFTEQGLLVTSGMALGIDGACHQGALAAGGPTIAVWGTGLQRCYPHRHRSLAEAIVDKGGALVSEMPPDAGPQPGQFPRRNRIISGLSLGTLVVEASLNSGSLITARLALEQNREVFAMPGSIHNTQARGCNKLLREGAHLVETAADVLGVLRVPLRQALSEQPLSSPESSHPLWPCLGYDPLTADRLSLESGMPVHQVLQGLLELELEGLVQQTAQGYTRVRP</sequence>
<proteinExistence type="inferred from homology"/>
<comment type="similarity">
    <text evidence="1">Belongs to the DprA/Smf family.</text>
</comment>
<dbReference type="EMBL" id="LT629736">
    <property type="protein sequence ID" value="SDT13616.1"/>
    <property type="molecule type" value="Genomic_DNA"/>
</dbReference>
<protein>
    <submittedName>
        <fullName evidence="4">DNA protecting protein DprA</fullName>
    </submittedName>
</protein>
<dbReference type="PANTHER" id="PTHR43022:SF1">
    <property type="entry name" value="PROTEIN SMF"/>
    <property type="match status" value="1"/>
</dbReference>
<dbReference type="Proteomes" id="UP000243207">
    <property type="component" value="Chromosome I"/>
</dbReference>
<dbReference type="PANTHER" id="PTHR43022">
    <property type="entry name" value="PROTEIN SMF"/>
    <property type="match status" value="1"/>
</dbReference>
<dbReference type="OrthoDB" id="9785707at2"/>
<name>A0A1H1XXZ0_9GAMM</name>
<organism evidence="4 5">
    <name type="scientific">Halopseudomonas xinjiangensis</name>
    <dbReference type="NCBI Taxonomy" id="487184"/>
    <lineage>
        <taxon>Bacteria</taxon>
        <taxon>Pseudomonadati</taxon>
        <taxon>Pseudomonadota</taxon>
        <taxon>Gammaproteobacteria</taxon>
        <taxon>Pseudomonadales</taxon>
        <taxon>Pseudomonadaceae</taxon>
        <taxon>Halopseudomonas</taxon>
    </lineage>
</organism>
<evidence type="ECO:0000256" key="1">
    <source>
        <dbReference type="ARBA" id="ARBA00006525"/>
    </source>
</evidence>
<accession>A0A1H1XXZ0</accession>
<evidence type="ECO:0000313" key="5">
    <source>
        <dbReference type="Proteomes" id="UP000243207"/>
    </source>
</evidence>
<dbReference type="InterPro" id="IPR057666">
    <property type="entry name" value="DrpA_SLOG"/>
</dbReference>
<evidence type="ECO:0000259" key="2">
    <source>
        <dbReference type="Pfam" id="PF02481"/>
    </source>
</evidence>
<dbReference type="GO" id="GO:0009294">
    <property type="term" value="P:DNA-mediated transformation"/>
    <property type="evidence" value="ECO:0007669"/>
    <property type="project" value="InterPro"/>
</dbReference>
<gene>
    <name evidence="4" type="ORF">SAMN05216421_2979</name>
</gene>
<dbReference type="NCBIfam" id="TIGR00732">
    <property type="entry name" value="dprA"/>
    <property type="match status" value="1"/>
</dbReference>
<dbReference type="InterPro" id="IPR036388">
    <property type="entry name" value="WH-like_DNA-bd_sf"/>
</dbReference>
<dbReference type="Pfam" id="PF02481">
    <property type="entry name" value="DNA_processg_A"/>
    <property type="match status" value="1"/>
</dbReference>
<dbReference type="Pfam" id="PF17782">
    <property type="entry name" value="WHD_DprA"/>
    <property type="match status" value="1"/>
</dbReference>
<dbReference type="InterPro" id="IPR003488">
    <property type="entry name" value="DprA"/>
</dbReference>
<evidence type="ECO:0000313" key="4">
    <source>
        <dbReference type="EMBL" id="SDT13616.1"/>
    </source>
</evidence>
<keyword evidence="5" id="KW-1185">Reference proteome</keyword>
<dbReference type="Gene3D" id="3.40.50.450">
    <property type="match status" value="1"/>
</dbReference>
<dbReference type="SUPFAM" id="SSF102405">
    <property type="entry name" value="MCP/YpsA-like"/>
    <property type="match status" value="1"/>
</dbReference>
<dbReference type="STRING" id="487184.SAMN05216421_2979"/>
<dbReference type="AlphaFoldDB" id="A0A1H1XXZ0"/>
<evidence type="ECO:0000259" key="3">
    <source>
        <dbReference type="Pfam" id="PF17782"/>
    </source>
</evidence>
<dbReference type="RefSeq" id="WP_093396339.1">
    <property type="nucleotide sequence ID" value="NZ_LT629736.1"/>
</dbReference>
<feature type="domain" description="DprA winged helix" evidence="3">
    <location>
        <begin position="310"/>
        <end position="360"/>
    </location>
</feature>
<reference evidence="5" key="1">
    <citation type="submission" date="2016-10" db="EMBL/GenBank/DDBJ databases">
        <authorList>
            <person name="Varghese N."/>
            <person name="Submissions S."/>
        </authorList>
    </citation>
    <scope>NUCLEOTIDE SEQUENCE [LARGE SCALE GENOMIC DNA]</scope>
    <source>
        <strain evidence="5">NRRL B-51270</strain>
    </source>
</reference>
<dbReference type="InterPro" id="IPR041614">
    <property type="entry name" value="DprA_WH"/>
</dbReference>
<feature type="domain" description="Smf/DprA SLOG" evidence="2">
    <location>
        <begin position="87"/>
        <end position="294"/>
    </location>
</feature>
<dbReference type="Gene3D" id="1.10.10.10">
    <property type="entry name" value="Winged helix-like DNA-binding domain superfamily/Winged helix DNA-binding domain"/>
    <property type="match status" value="1"/>
</dbReference>